<dbReference type="InterPro" id="IPR003848">
    <property type="entry name" value="DUF218"/>
</dbReference>
<dbReference type="Pfam" id="PF02698">
    <property type="entry name" value="DUF218"/>
    <property type="match status" value="1"/>
</dbReference>
<dbReference type="Proteomes" id="UP000238081">
    <property type="component" value="Unassembled WGS sequence"/>
</dbReference>
<dbReference type="RefSeq" id="WP_027636535.1">
    <property type="nucleotide sequence ID" value="NZ_JBFNYG010000001.1"/>
</dbReference>
<proteinExistence type="predicted"/>
<name>A0A2S7F6U5_CLOBU</name>
<comment type="caution">
    <text evidence="2">The sequence shown here is derived from an EMBL/GenBank/DDBJ whole genome shotgun (WGS) entry which is preliminary data.</text>
</comment>
<organism evidence="2 3">
    <name type="scientific">Clostridium butyricum</name>
    <dbReference type="NCBI Taxonomy" id="1492"/>
    <lineage>
        <taxon>Bacteria</taxon>
        <taxon>Bacillati</taxon>
        <taxon>Bacillota</taxon>
        <taxon>Clostridia</taxon>
        <taxon>Eubacteriales</taxon>
        <taxon>Clostridiaceae</taxon>
        <taxon>Clostridium</taxon>
    </lineage>
</organism>
<dbReference type="AlphaFoldDB" id="A0A2S7F6U5"/>
<reference evidence="2 3" key="1">
    <citation type="submission" date="2016-01" db="EMBL/GenBank/DDBJ databases">
        <title>Characterization of the Clostridium difficile lineages that are prevalent in Hong Kong and China.</title>
        <authorList>
            <person name="Kwok J.S.-L."/>
            <person name="Lam W.-Y."/>
            <person name="Ip M."/>
            <person name="Chan T.-F."/>
            <person name="Hawkey P.M."/>
            <person name="Tsui S.K.-W."/>
        </authorList>
    </citation>
    <scope>NUCLEOTIDE SEQUENCE [LARGE SCALE GENOMIC DNA]</scope>
    <source>
        <strain evidence="2 3">300064</strain>
    </source>
</reference>
<evidence type="ECO:0000259" key="1">
    <source>
        <dbReference type="Pfam" id="PF02698"/>
    </source>
</evidence>
<sequence>MEKGREFIEEITSYIFVEDKIEKSDIIFVPGGLYPEPMEKACDLYLHGYAPYILPSGKFSMKFNGFTKPESKQDKYKKDYKTEYEFLKDVAIINGVPEDVVLKEDCATWTKQNAFNSKRVTDKLGLNVKKAIICCKSFHAKRCLMFYSWAYQNTKFIVCPVDVDGINKENWFKSEYGIQQVMGELSRCGGQFKSAVESWRID</sequence>
<protein>
    <recommendedName>
        <fullName evidence="1">DUF218 domain-containing protein</fullName>
    </recommendedName>
</protein>
<dbReference type="GO" id="GO:0005886">
    <property type="term" value="C:plasma membrane"/>
    <property type="evidence" value="ECO:0007669"/>
    <property type="project" value="TreeGrafter"/>
</dbReference>
<feature type="domain" description="DUF218" evidence="1">
    <location>
        <begin position="25"/>
        <end position="172"/>
    </location>
</feature>
<dbReference type="Gene3D" id="3.40.50.620">
    <property type="entry name" value="HUPs"/>
    <property type="match status" value="1"/>
</dbReference>
<evidence type="ECO:0000313" key="3">
    <source>
        <dbReference type="Proteomes" id="UP000238081"/>
    </source>
</evidence>
<gene>
    <name evidence="2" type="ORF">AWN73_18395</name>
</gene>
<dbReference type="PANTHER" id="PTHR30336:SF20">
    <property type="entry name" value="DUF218 DOMAIN-CONTAINING PROTEIN"/>
    <property type="match status" value="1"/>
</dbReference>
<dbReference type="InterPro" id="IPR014729">
    <property type="entry name" value="Rossmann-like_a/b/a_fold"/>
</dbReference>
<evidence type="ECO:0000313" key="2">
    <source>
        <dbReference type="EMBL" id="PPV12612.1"/>
    </source>
</evidence>
<dbReference type="PANTHER" id="PTHR30336">
    <property type="entry name" value="INNER MEMBRANE PROTEIN, PROBABLE PERMEASE"/>
    <property type="match status" value="1"/>
</dbReference>
<dbReference type="CDD" id="cd06259">
    <property type="entry name" value="YdcF-like"/>
    <property type="match status" value="1"/>
</dbReference>
<dbReference type="EMBL" id="LRDH01000138">
    <property type="protein sequence ID" value="PPV12612.1"/>
    <property type="molecule type" value="Genomic_DNA"/>
</dbReference>
<dbReference type="InterPro" id="IPR051599">
    <property type="entry name" value="Cell_Envelope_Assoc"/>
</dbReference>
<accession>A0A2S7F6U5</accession>